<evidence type="ECO:0008006" key="2">
    <source>
        <dbReference type="Google" id="ProtNLM"/>
    </source>
</evidence>
<reference evidence="1" key="1">
    <citation type="journal article" date="2014" name="Front. Microbiol.">
        <title>High frequency of phylogenetically diverse reductive dehalogenase-homologous genes in deep subseafloor sedimentary metagenomes.</title>
        <authorList>
            <person name="Kawai M."/>
            <person name="Futagami T."/>
            <person name="Toyoda A."/>
            <person name="Takaki Y."/>
            <person name="Nishi S."/>
            <person name="Hori S."/>
            <person name="Arai W."/>
            <person name="Tsubouchi T."/>
            <person name="Morono Y."/>
            <person name="Uchiyama I."/>
            <person name="Ito T."/>
            <person name="Fujiyama A."/>
            <person name="Inagaki F."/>
            <person name="Takami H."/>
        </authorList>
    </citation>
    <scope>NUCLEOTIDE SEQUENCE</scope>
    <source>
        <strain evidence="1">Expedition CK06-06</strain>
    </source>
</reference>
<dbReference type="EMBL" id="BARU01025398">
    <property type="protein sequence ID" value="GAH65949.1"/>
    <property type="molecule type" value="Genomic_DNA"/>
</dbReference>
<organism evidence="1">
    <name type="scientific">marine sediment metagenome</name>
    <dbReference type="NCBI Taxonomy" id="412755"/>
    <lineage>
        <taxon>unclassified sequences</taxon>
        <taxon>metagenomes</taxon>
        <taxon>ecological metagenomes</taxon>
    </lineage>
</organism>
<proteinExistence type="predicted"/>
<name>X1IIL6_9ZZZZ</name>
<dbReference type="InterPro" id="IPR027476">
    <property type="entry name" value="DppA_N"/>
</dbReference>
<dbReference type="Pfam" id="PF04951">
    <property type="entry name" value="Peptidase_M55"/>
    <property type="match status" value="1"/>
</dbReference>
<dbReference type="Gene3D" id="3.40.50.10780">
    <property type="entry name" value="Dipeptide transport protein"/>
    <property type="match status" value="1"/>
</dbReference>
<feature type="non-terminal residue" evidence="1">
    <location>
        <position position="153"/>
    </location>
</feature>
<protein>
    <recommendedName>
        <fullName evidence="2">Peptidase M55 D-aminopeptidase</fullName>
    </recommendedName>
</protein>
<dbReference type="Gene3D" id="3.30.1360.130">
    <property type="entry name" value="Dipeptide transport protein"/>
    <property type="match status" value="1"/>
</dbReference>
<accession>X1IIL6</accession>
<dbReference type="SUPFAM" id="SSF63992">
    <property type="entry name" value="Dipeptide transport protein"/>
    <property type="match status" value="1"/>
</dbReference>
<dbReference type="InterPro" id="IPR036177">
    <property type="entry name" value="Peptidase_M55_sf"/>
</dbReference>
<dbReference type="AlphaFoldDB" id="X1IIL6"/>
<dbReference type="InterPro" id="IPR007035">
    <property type="entry name" value="Peptidase_M55"/>
</dbReference>
<sequence length="153" mass="16628">MRVAISVDMEGISGIVSSKEIAEKGIDYERAQEWITADTNAAIEGALEAGAQEIVVHDSHGFAYRNILFDKIHPEAQLIAGQPVLLFEAEDLKRSFDAAFLIGYHTGLGQEGILSHTYSAKNFIDFKVNGKSVDEVQIATALCGYFGIPVVLI</sequence>
<evidence type="ECO:0000313" key="1">
    <source>
        <dbReference type="EMBL" id="GAH65949.1"/>
    </source>
</evidence>
<gene>
    <name evidence="1" type="ORF">S03H2_40923</name>
</gene>
<comment type="caution">
    <text evidence="1">The sequence shown here is derived from an EMBL/GenBank/DDBJ whole genome shotgun (WGS) entry which is preliminary data.</text>
</comment>